<feature type="region of interest" description="Disordered" evidence="2">
    <location>
        <begin position="490"/>
        <end position="511"/>
    </location>
</feature>
<sequence length="662" mass="74692">MQERRVMETGAWPSSQGLRVKRGAITASRRAAGPSTPVPSWNVFNNQLYDGIAAAAAAASLHAVAGRSTPVSARKLAASLWELQDVPVPGIFGSTGDWHSSAKESSDTTSLMSQADHLSYRSPRISTKFSNEQLSKLDGQRQHTKFIGEMKGEVKAGKFNSVTTSTELLKVLSRICILEEQHDLTISTTSSLRVQLDQALAHVQELELAQNAAHKEIESLTKKLANVKSSWKIEQNKLQLVVQSLKEEVETEQKARTRVEVANQKMTKELLDANMAVAKVVQELERERKAHELMEDVCDELAREISDDKAEVEDLKRDSIKMHEELEEERRMLQLAEVWREERVQMKLGEAKLLLEEKGAALDVLRSELEKFLWAGRLRNRGDFVQEAEVLHNVVAAFHPREIVASYPPVESSQPENDLLDISCDKQTERHYSHCKDNILDARNCGNRWTGDSGLIRERDTEHQPHMSLISPVNDIQRRTLKQLQAAETKDGDGCKYEHVSRSSQASKYGDSMEAVAYEKSYLEVNDDDDDDDPLYQHNEDSSDGVVHQASEIDDEDHHQLYEEVETVGGMKQPGEVAWKVHGMEDARVTPLQEKKNYGQEDAVNEVNLHGHTQEVEWETVPQQSSWISRNNPHIERGMKGHVLRPKGFMDAAIKKEKSILN</sequence>
<dbReference type="PANTHER" id="PTHR31071">
    <property type="entry name" value="GB|AAF24581.1"/>
    <property type="match status" value="1"/>
</dbReference>
<feature type="coiled-coil region" evidence="1">
    <location>
        <begin position="203"/>
        <end position="332"/>
    </location>
</feature>
<gene>
    <name evidence="3" type="ORF">CSSPJE1EN2_LOCUS5788</name>
</gene>
<reference evidence="3" key="1">
    <citation type="submission" date="2024-03" db="EMBL/GenBank/DDBJ databases">
        <authorList>
            <consortium name="ELIXIR-Norway"/>
            <consortium name="Elixir Norway"/>
        </authorList>
    </citation>
    <scope>NUCLEOTIDE SEQUENCE</scope>
</reference>
<evidence type="ECO:0000313" key="4">
    <source>
        <dbReference type="Proteomes" id="UP001497522"/>
    </source>
</evidence>
<evidence type="ECO:0000256" key="1">
    <source>
        <dbReference type="SAM" id="Coils"/>
    </source>
</evidence>
<proteinExistence type="predicted"/>
<name>A0ABP1AJS8_9BRYO</name>
<evidence type="ECO:0000313" key="3">
    <source>
        <dbReference type="EMBL" id="CAK9862793.1"/>
    </source>
</evidence>
<keyword evidence="1" id="KW-0175">Coiled coil</keyword>
<keyword evidence="4" id="KW-1185">Reference proteome</keyword>
<dbReference type="EMBL" id="OZ023714">
    <property type="protein sequence ID" value="CAK9862793.1"/>
    <property type="molecule type" value="Genomic_DNA"/>
</dbReference>
<organism evidence="3 4">
    <name type="scientific">Sphagnum jensenii</name>
    <dbReference type="NCBI Taxonomy" id="128206"/>
    <lineage>
        <taxon>Eukaryota</taxon>
        <taxon>Viridiplantae</taxon>
        <taxon>Streptophyta</taxon>
        <taxon>Embryophyta</taxon>
        <taxon>Bryophyta</taxon>
        <taxon>Sphagnophytina</taxon>
        <taxon>Sphagnopsida</taxon>
        <taxon>Sphagnales</taxon>
        <taxon>Sphagnaceae</taxon>
        <taxon>Sphagnum</taxon>
    </lineage>
</organism>
<feature type="compositionally biased region" description="Basic and acidic residues" evidence="2">
    <location>
        <begin position="490"/>
        <end position="501"/>
    </location>
</feature>
<dbReference type="PANTHER" id="PTHR31071:SF2">
    <property type="entry name" value="ACTIN CYTOSKELETON-REGULATORY COMPLEX PAN-LIKE PROTEIN"/>
    <property type="match status" value="1"/>
</dbReference>
<dbReference type="InterPro" id="IPR043424">
    <property type="entry name" value="BLT-like"/>
</dbReference>
<dbReference type="Proteomes" id="UP001497522">
    <property type="component" value="Chromosome 13"/>
</dbReference>
<accession>A0ABP1AJS8</accession>
<evidence type="ECO:0000256" key="2">
    <source>
        <dbReference type="SAM" id="MobiDB-lite"/>
    </source>
</evidence>
<protein>
    <submittedName>
        <fullName evidence="3">Uncharacterized protein</fullName>
    </submittedName>
</protein>